<reference evidence="3" key="1">
    <citation type="submission" date="2021-12" db="EMBL/GenBank/DDBJ databases">
        <authorList>
            <person name="Lee J.-H."/>
            <person name="Kim S.-B."/>
        </authorList>
    </citation>
    <scope>NUCLEOTIDE SEQUENCE</scope>
    <source>
        <strain evidence="3">NR30</strain>
    </source>
</reference>
<dbReference type="SUPFAM" id="SSF110849">
    <property type="entry name" value="ParB/Sulfiredoxin"/>
    <property type="match status" value="1"/>
</dbReference>
<keyword evidence="4" id="KW-1185">Reference proteome</keyword>
<dbReference type="EMBL" id="JAJSBI010000006">
    <property type="protein sequence ID" value="MCD9875010.1"/>
    <property type="molecule type" value="Genomic_DNA"/>
</dbReference>
<dbReference type="InterPro" id="IPR036086">
    <property type="entry name" value="ParB/Sulfiredoxin_sf"/>
</dbReference>
<gene>
    <name evidence="3" type="ORF">LJ657_15255</name>
</gene>
<protein>
    <submittedName>
        <fullName evidence="3">ParB/RepB/Spo0J family partition protein</fullName>
    </submittedName>
</protein>
<sequence length="319" mass="34914">MDVSNGRVLGGQADPTAESDDRRTVCSVPISSLHVGDSLRQKGVDDSHVRLLAESEGTLPPILVHRQTMRVIDGVHRLRAAELKRRETINVRFFEGDEDEAFVRAVQANVGHGLPLTLAERTAAATRIVRTHPDWSDRRVAGLAGLSPKTVGAVRARSTEEIPQSTVRVGRDGRVRHLPRRKASPGIRDVPEECASAGDGSPVSVTRPGPPSVPFPQRAPRTAEPALRWGPAAVSCRDGTADRIARYQALCQDPSFRMTETGRFLLRLLELHIVRVGEWDRLIANVPPHQADSVADLARECARAWLDFAERATHPGVRA</sequence>
<evidence type="ECO:0000313" key="3">
    <source>
        <dbReference type="EMBL" id="MCD9875010.1"/>
    </source>
</evidence>
<feature type="region of interest" description="Disordered" evidence="1">
    <location>
        <begin position="1"/>
        <end position="23"/>
    </location>
</feature>
<dbReference type="Gene3D" id="3.90.1530.10">
    <property type="entry name" value="Conserved hypothetical protein from pyrococcus furiosus pfu- 392566-001, ParB domain"/>
    <property type="match status" value="1"/>
</dbReference>
<evidence type="ECO:0000259" key="2">
    <source>
        <dbReference type="SMART" id="SM00470"/>
    </source>
</evidence>
<organism evidence="3 4">
    <name type="scientific">Streptomyces guryensis</name>
    <dbReference type="NCBI Taxonomy" id="2886947"/>
    <lineage>
        <taxon>Bacteria</taxon>
        <taxon>Bacillati</taxon>
        <taxon>Actinomycetota</taxon>
        <taxon>Actinomycetes</taxon>
        <taxon>Kitasatosporales</taxon>
        <taxon>Streptomycetaceae</taxon>
        <taxon>Streptomyces</taxon>
    </lineage>
</organism>
<proteinExistence type="predicted"/>
<feature type="region of interest" description="Disordered" evidence="1">
    <location>
        <begin position="180"/>
        <end position="223"/>
    </location>
</feature>
<feature type="domain" description="ParB-like N-terminal" evidence="2">
    <location>
        <begin position="26"/>
        <end position="110"/>
    </location>
</feature>
<dbReference type="Pfam" id="PF02195">
    <property type="entry name" value="ParB_N"/>
    <property type="match status" value="1"/>
</dbReference>
<name>A0A9Q3ZA58_9ACTN</name>
<dbReference type="Proteomes" id="UP001108029">
    <property type="component" value="Unassembled WGS sequence"/>
</dbReference>
<evidence type="ECO:0000256" key="1">
    <source>
        <dbReference type="SAM" id="MobiDB-lite"/>
    </source>
</evidence>
<accession>A0A9Q3ZA58</accession>
<dbReference type="AlphaFoldDB" id="A0A9Q3ZA58"/>
<evidence type="ECO:0000313" key="4">
    <source>
        <dbReference type="Proteomes" id="UP001108029"/>
    </source>
</evidence>
<dbReference type="SMART" id="SM00470">
    <property type="entry name" value="ParB"/>
    <property type="match status" value="1"/>
</dbReference>
<comment type="caution">
    <text evidence="3">The sequence shown here is derived from an EMBL/GenBank/DDBJ whole genome shotgun (WGS) entry which is preliminary data.</text>
</comment>
<dbReference type="InterPro" id="IPR003115">
    <property type="entry name" value="ParB_N"/>
</dbReference>